<evidence type="ECO:0000313" key="4">
    <source>
        <dbReference type="EMBL" id="MRH78359.1"/>
    </source>
</evidence>
<sequence length="788" mass="85816">MIKMPLRDPVCPVFNSQIFDAELVSPAENVIEHLNHSARGGRRIVLTGPTFSGRSSTLRAWLNQTQKPQFAYFHATGLNPDRDHPAGVIYGLIAAIREQLGVLDAIPLDESGLRESLPNWLARLGTQPSVIIIDDIDQISGSDLTGEPDWLPPYLPPELTLIVSAERGLLAERLRSSGWEGVDMNRSAQHDLTQTQALIEQAAQTPALREALRLLAVTPQGLEPAQLEALGARQPDFPDQRLVITHPAIRKAVQRLLISGSAEARRLHALLANEMPTPLLQARELANAAEWAALLEMLAETDQLLLWRDDPFAWQSLWVELPARDTAISHLLRQLDTLRKTEPADTAERLAMAHTNAARILDQLDATDAAASIRLAAHKQLTRIAPNTLASAHATHHYAAVDLSESNPEQAAALLQQALSVRQQALGDDHPDTRSTRHALAAAWEAAGQLEQAIAEYSALVATREAHLGREHPALIPLLGNLGAAQRAANQIERARGPFERAVKLAEAASSGPSPALAVALDNLASLLYAGQDHAGAEARYRQALDVTQTLFGPGHPATAAAIHNLGTVLDAQEQFNEAARCFRQAVDIRTQALGREHAETATSLHNLAGILDVTGQREEAETLYREAIAIWQAVVGDEHPATATSINNLADLLRENGRLDEAQPLYEENLQRWRNLYGDEHPNTAMTAAELGGLHADASRPQQAEPMLREAVQRLERIMGVDSTLHIDSLCRLAALLRTQGRAAEGVALLEAAYDKAAGTTRILSPRLQKLRRHLDGLRKAVKGTDT</sequence>
<dbReference type="InterPro" id="IPR019734">
    <property type="entry name" value="TPR_rpt"/>
</dbReference>
<proteinExistence type="predicted"/>
<accession>A0A6N7QSH6</accession>
<dbReference type="InterPro" id="IPR011990">
    <property type="entry name" value="TPR-like_helical_dom_sf"/>
</dbReference>
<dbReference type="InterPro" id="IPR027417">
    <property type="entry name" value="P-loop_NTPase"/>
</dbReference>
<evidence type="ECO:0000256" key="1">
    <source>
        <dbReference type="ARBA" id="ARBA00022737"/>
    </source>
</evidence>
<dbReference type="AlphaFoldDB" id="A0A6N7QSH6"/>
<reference evidence="4 5" key="1">
    <citation type="submission" date="2019-11" db="EMBL/GenBank/DDBJ databases">
        <authorList>
            <person name="Zhang X.Y."/>
        </authorList>
    </citation>
    <scope>NUCLEOTIDE SEQUENCE [LARGE SCALE GENOMIC DNA]</scope>
    <source>
        <strain evidence="4 5">C176</strain>
    </source>
</reference>
<dbReference type="PANTHER" id="PTHR45641:SF19">
    <property type="entry name" value="NEPHROCYSTIN-3"/>
    <property type="match status" value="1"/>
</dbReference>
<dbReference type="Proteomes" id="UP000433788">
    <property type="component" value="Unassembled WGS sequence"/>
</dbReference>
<feature type="repeat" description="TPR" evidence="3">
    <location>
        <begin position="560"/>
        <end position="593"/>
    </location>
</feature>
<protein>
    <submittedName>
        <fullName evidence="4">Tetratricopeptide repeat protein</fullName>
    </submittedName>
</protein>
<name>A0A6N7QSH6_9GAMM</name>
<dbReference type="SMART" id="SM00028">
    <property type="entry name" value="TPR"/>
    <property type="match status" value="7"/>
</dbReference>
<keyword evidence="1" id="KW-0677">Repeat</keyword>
<dbReference type="Pfam" id="PF13374">
    <property type="entry name" value="TPR_10"/>
    <property type="match status" value="1"/>
</dbReference>
<dbReference type="Pfam" id="PF13424">
    <property type="entry name" value="TPR_12"/>
    <property type="match status" value="3"/>
</dbReference>
<keyword evidence="5" id="KW-1185">Reference proteome</keyword>
<dbReference type="PROSITE" id="PS50005">
    <property type="entry name" value="TPR"/>
    <property type="match status" value="1"/>
</dbReference>
<dbReference type="PANTHER" id="PTHR45641">
    <property type="entry name" value="TETRATRICOPEPTIDE REPEAT PROTEIN (AFU_ORTHOLOGUE AFUA_6G03870)"/>
    <property type="match status" value="1"/>
</dbReference>
<dbReference type="Gene3D" id="1.25.40.10">
    <property type="entry name" value="Tetratricopeptide repeat domain"/>
    <property type="match status" value="3"/>
</dbReference>
<comment type="caution">
    <text evidence="4">The sequence shown here is derived from an EMBL/GenBank/DDBJ whole genome shotgun (WGS) entry which is preliminary data.</text>
</comment>
<dbReference type="SUPFAM" id="SSF52540">
    <property type="entry name" value="P-loop containing nucleoside triphosphate hydrolases"/>
    <property type="match status" value="1"/>
</dbReference>
<evidence type="ECO:0000256" key="2">
    <source>
        <dbReference type="ARBA" id="ARBA00022803"/>
    </source>
</evidence>
<evidence type="ECO:0000256" key="3">
    <source>
        <dbReference type="PROSITE-ProRule" id="PRU00339"/>
    </source>
</evidence>
<keyword evidence="2 3" id="KW-0802">TPR repeat</keyword>
<dbReference type="EMBL" id="WJPP01000003">
    <property type="protein sequence ID" value="MRH78359.1"/>
    <property type="molecule type" value="Genomic_DNA"/>
</dbReference>
<evidence type="ECO:0000313" key="5">
    <source>
        <dbReference type="Proteomes" id="UP000433788"/>
    </source>
</evidence>
<gene>
    <name evidence="4" type="ORF">GH984_06530</name>
</gene>
<dbReference type="SUPFAM" id="SSF48452">
    <property type="entry name" value="TPR-like"/>
    <property type="match status" value="3"/>
</dbReference>
<organism evidence="4 5">
    <name type="scientific">Spiribacter salilacus</name>
    <dbReference type="NCBI Taxonomy" id="2664894"/>
    <lineage>
        <taxon>Bacteria</taxon>
        <taxon>Pseudomonadati</taxon>
        <taxon>Pseudomonadota</taxon>
        <taxon>Gammaproteobacteria</taxon>
        <taxon>Chromatiales</taxon>
        <taxon>Ectothiorhodospiraceae</taxon>
        <taxon>Spiribacter</taxon>
    </lineage>
</organism>